<comment type="caution">
    <text evidence="3">The sequence shown here is derived from an EMBL/GenBank/DDBJ whole genome shotgun (WGS) entry which is preliminary data.</text>
</comment>
<dbReference type="InterPro" id="IPR042245">
    <property type="entry name" value="Tgt2/MlaC_sf"/>
</dbReference>
<evidence type="ECO:0000313" key="3">
    <source>
        <dbReference type="EMBL" id="KMQ89295.1"/>
    </source>
</evidence>
<accession>A0A0J7N9E3</accession>
<dbReference type="Gene3D" id="3.10.450.710">
    <property type="entry name" value="Tgt2/MlaC"/>
    <property type="match status" value="1"/>
</dbReference>
<organism evidence="3 4">
    <name type="scientific">Lasius niger</name>
    <name type="common">Black garden ant</name>
    <dbReference type="NCBI Taxonomy" id="67767"/>
    <lineage>
        <taxon>Eukaryota</taxon>
        <taxon>Metazoa</taxon>
        <taxon>Ecdysozoa</taxon>
        <taxon>Arthropoda</taxon>
        <taxon>Hexapoda</taxon>
        <taxon>Insecta</taxon>
        <taxon>Pterygota</taxon>
        <taxon>Neoptera</taxon>
        <taxon>Endopterygota</taxon>
        <taxon>Hymenoptera</taxon>
        <taxon>Apocrita</taxon>
        <taxon>Aculeata</taxon>
        <taxon>Formicoidea</taxon>
        <taxon>Formicidae</taxon>
        <taxon>Formicinae</taxon>
        <taxon>Lasius</taxon>
        <taxon>Lasius</taxon>
    </lineage>
</organism>
<name>A0A0J7N9E3_LASNI</name>
<gene>
    <name evidence="3" type="ORF">RF55_11086</name>
</gene>
<feature type="region of interest" description="Disordered" evidence="1">
    <location>
        <begin position="26"/>
        <end position="55"/>
    </location>
</feature>
<reference evidence="3 4" key="1">
    <citation type="submission" date="2015-04" db="EMBL/GenBank/DDBJ databases">
        <title>Lasius niger genome sequencing.</title>
        <authorList>
            <person name="Konorov E.A."/>
            <person name="Nikitin M.A."/>
            <person name="Kirill M.V."/>
            <person name="Chang P."/>
        </authorList>
    </citation>
    <scope>NUCLEOTIDE SEQUENCE [LARGE SCALE GENOMIC DNA]</scope>
    <source>
        <tissue evidence="3">Whole</tissue>
    </source>
</reference>
<evidence type="ECO:0000256" key="1">
    <source>
        <dbReference type="SAM" id="MobiDB-lite"/>
    </source>
</evidence>
<feature type="chain" id="PRO_5005291076" evidence="2">
    <location>
        <begin position="22"/>
        <end position="244"/>
    </location>
</feature>
<sequence>MPLFLTALTALSLSYTSPLFAAAPPSDPLASGTSANDDDGLGLDDEGLGDPADAAPKKPKAVLLPANAAAPVIDGLYKVLDQAQSATTINQRLSILAPAIQKDFDLNGILVRSVGHGFDALNPADQALLKESFYRYTLAHYASIFKPGTAAVFSVDPEPKIVNPSKLIIHTKIGGENDHGEGTAIDYVMEPEGTQWKVKDVLLEGHISQVAAQRSDFKLPFRDGGAQGLAELLEGKTQTALQGS</sequence>
<dbReference type="Proteomes" id="UP000036403">
    <property type="component" value="Unassembled WGS sequence"/>
</dbReference>
<feature type="compositionally biased region" description="Acidic residues" evidence="1">
    <location>
        <begin position="36"/>
        <end position="48"/>
    </location>
</feature>
<keyword evidence="2" id="KW-0732">Signal</keyword>
<dbReference type="InterPro" id="IPR008869">
    <property type="entry name" value="MlaC/ttg2D"/>
</dbReference>
<dbReference type="Pfam" id="PF05494">
    <property type="entry name" value="MlaC"/>
    <property type="match status" value="1"/>
</dbReference>
<feature type="signal peptide" evidence="2">
    <location>
        <begin position="1"/>
        <end position="21"/>
    </location>
</feature>
<proteinExistence type="predicted"/>
<dbReference type="EMBL" id="LBMM01007930">
    <property type="protein sequence ID" value="KMQ89295.1"/>
    <property type="molecule type" value="Genomic_DNA"/>
</dbReference>
<evidence type="ECO:0000313" key="4">
    <source>
        <dbReference type="Proteomes" id="UP000036403"/>
    </source>
</evidence>
<keyword evidence="4" id="KW-1185">Reference proteome</keyword>
<dbReference type="STRING" id="67767.A0A0J7N9E3"/>
<evidence type="ECO:0000256" key="2">
    <source>
        <dbReference type="SAM" id="SignalP"/>
    </source>
</evidence>
<dbReference type="PaxDb" id="67767-A0A0J7N9E3"/>
<dbReference type="AlphaFoldDB" id="A0A0J7N9E3"/>
<protein>
    <submittedName>
        <fullName evidence="3">Abc-type transport system involved in resistance to organic auxiliary component</fullName>
    </submittedName>
</protein>